<name>A0AAV9ET78_ACOCL</name>
<keyword evidence="2" id="KW-1185">Reference proteome</keyword>
<dbReference type="EMBL" id="JAUJYO010000006">
    <property type="protein sequence ID" value="KAK1315412.1"/>
    <property type="molecule type" value="Genomic_DNA"/>
</dbReference>
<dbReference type="Proteomes" id="UP001180020">
    <property type="component" value="Unassembled WGS sequence"/>
</dbReference>
<reference evidence="1" key="1">
    <citation type="journal article" date="2023" name="Nat. Commun.">
        <title>Diploid and tetraploid genomes of Acorus and the evolution of monocots.</title>
        <authorList>
            <person name="Ma L."/>
            <person name="Liu K.W."/>
            <person name="Li Z."/>
            <person name="Hsiao Y.Y."/>
            <person name="Qi Y."/>
            <person name="Fu T."/>
            <person name="Tang G.D."/>
            <person name="Zhang D."/>
            <person name="Sun W.H."/>
            <person name="Liu D.K."/>
            <person name="Li Y."/>
            <person name="Chen G.Z."/>
            <person name="Liu X.D."/>
            <person name="Liao X.Y."/>
            <person name="Jiang Y.T."/>
            <person name="Yu X."/>
            <person name="Hao Y."/>
            <person name="Huang J."/>
            <person name="Zhao X.W."/>
            <person name="Ke S."/>
            <person name="Chen Y.Y."/>
            <person name="Wu W.L."/>
            <person name="Hsu J.L."/>
            <person name="Lin Y.F."/>
            <person name="Huang M.D."/>
            <person name="Li C.Y."/>
            <person name="Huang L."/>
            <person name="Wang Z.W."/>
            <person name="Zhao X."/>
            <person name="Zhong W.Y."/>
            <person name="Peng D.H."/>
            <person name="Ahmad S."/>
            <person name="Lan S."/>
            <person name="Zhang J.S."/>
            <person name="Tsai W.C."/>
            <person name="Van de Peer Y."/>
            <person name="Liu Z.J."/>
        </authorList>
    </citation>
    <scope>NUCLEOTIDE SEQUENCE</scope>
    <source>
        <strain evidence="1">CP</strain>
    </source>
</reference>
<comment type="caution">
    <text evidence="1">The sequence shown here is derived from an EMBL/GenBank/DDBJ whole genome shotgun (WGS) entry which is preliminary data.</text>
</comment>
<sequence length="92" mass="10345">MAVDQVSRNNTMIKVPTDSVMSLSKGQVSNKLFIIFQNEIVSRIEDKIALWTLLPKGEGHVEYEVISYPTTEVHGDEGFTGIFVSYFLTSFV</sequence>
<protein>
    <submittedName>
        <fullName evidence="1">Uncharacterized protein</fullName>
    </submittedName>
</protein>
<gene>
    <name evidence="1" type="ORF">QJS10_CPA06g01513</name>
</gene>
<dbReference type="AlphaFoldDB" id="A0AAV9ET78"/>
<proteinExistence type="predicted"/>
<accession>A0AAV9ET78</accession>
<evidence type="ECO:0000313" key="2">
    <source>
        <dbReference type="Proteomes" id="UP001180020"/>
    </source>
</evidence>
<organism evidence="1 2">
    <name type="scientific">Acorus calamus</name>
    <name type="common">Sweet flag</name>
    <dbReference type="NCBI Taxonomy" id="4465"/>
    <lineage>
        <taxon>Eukaryota</taxon>
        <taxon>Viridiplantae</taxon>
        <taxon>Streptophyta</taxon>
        <taxon>Embryophyta</taxon>
        <taxon>Tracheophyta</taxon>
        <taxon>Spermatophyta</taxon>
        <taxon>Magnoliopsida</taxon>
        <taxon>Liliopsida</taxon>
        <taxon>Acoraceae</taxon>
        <taxon>Acorus</taxon>
    </lineage>
</organism>
<reference evidence="1" key="2">
    <citation type="submission" date="2023-06" db="EMBL/GenBank/DDBJ databases">
        <authorList>
            <person name="Ma L."/>
            <person name="Liu K.-W."/>
            <person name="Li Z."/>
            <person name="Hsiao Y.-Y."/>
            <person name="Qi Y."/>
            <person name="Fu T."/>
            <person name="Tang G."/>
            <person name="Zhang D."/>
            <person name="Sun W.-H."/>
            <person name="Liu D.-K."/>
            <person name="Li Y."/>
            <person name="Chen G.-Z."/>
            <person name="Liu X.-D."/>
            <person name="Liao X.-Y."/>
            <person name="Jiang Y.-T."/>
            <person name="Yu X."/>
            <person name="Hao Y."/>
            <person name="Huang J."/>
            <person name="Zhao X.-W."/>
            <person name="Ke S."/>
            <person name="Chen Y.-Y."/>
            <person name="Wu W.-L."/>
            <person name="Hsu J.-L."/>
            <person name="Lin Y.-F."/>
            <person name="Huang M.-D."/>
            <person name="Li C.-Y."/>
            <person name="Huang L."/>
            <person name="Wang Z.-W."/>
            <person name="Zhao X."/>
            <person name="Zhong W.-Y."/>
            <person name="Peng D.-H."/>
            <person name="Ahmad S."/>
            <person name="Lan S."/>
            <person name="Zhang J.-S."/>
            <person name="Tsai W.-C."/>
            <person name="Van De Peer Y."/>
            <person name="Liu Z.-J."/>
        </authorList>
    </citation>
    <scope>NUCLEOTIDE SEQUENCE</scope>
    <source>
        <strain evidence="1">CP</strain>
        <tissue evidence="1">Leaves</tissue>
    </source>
</reference>
<evidence type="ECO:0000313" key="1">
    <source>
        <dbReference type="EMBL" id="KAK1315412.1"/>
    </source>
</evidence>